<feature type="region of interest" description="Disordered" evidence="6">
    <location>
        <begin position="109"/>
        <end position="163"/>
    </location>
</feature>
<dbReference type="GO" id="GO:0043124">
    <property type="term" value="P:negative regulation of canonical NF-kappaB signal transduction"/>
    <property type="evidence" value="ECO:0007669"/>
    <property type="project" value="InterPro"/>
</dbReference>
<dbReference type="InterPro" id="IPR038753">
    <property type="entry name" value="NFKBIL1"/>
</dbReference>
<dbReference type="GO" id="GO:0005634">
    <property type="term" value="C:nucleus"/>
    <property type="evidence" value="ECO:0007669"/>
    <property type="project" value="UniProtKB-SubCell"/>
</dbReference>
<keyword evidence="5" id="KW-0539">Nucleus</keyword>
<sequence length="284" mass="33249">MPPEPTQKTSRRREKKLSVEEMKDIEQKRLRGAISLFVYRIHLSNLVHDVQESSRAQNVVVSNSDATRRSRVVPAYEEDASQSVLVYYLFYAEWVRRGMYRKTHAQEFEEQERKKSECAAKREKEKAIQAETERLERTAAEERKRKKHERNTRRKIGDGRTQGRSIIHVGRSFSPRQVPHRVNSDLGTYPGSAHRQKPEKKDILEDPISVSLDDLNRDAITSFLLLSTYDKERKDKLRETFLRFHPDKFEGRFLQRVRPDDQEKVRMGLASVVRVLNDLMGEGG</sequence>
<gene>
    <name evidence="7" type="ORF">VNI00_015492</name>
</gene>
<dbReference type="EMBL" id="JAYKXP010000101">
    <property type="protein sequence ID" value="KAK7026719.1"/>
    <property type="molecule type" value="Genomic_DNA"/>
</dbReference>
<dbReference type="Proteomes" id="UP001383192">
    <property type="component" value="Unassembled WGS sequence"/>
</dbReference>
<evidence type="ECO:0000256" key="6">
    <source>
        <dbReference type="SAM" id="MobiDB-lite"/>
    </source>
</evidence>
<name>A0AAW0BKN0_9AGAR</name>
<dbReference type="AlphaFoldDB" id="A0AAW0BKN0"/>
<feature type="compositionally biased region" description="Basic and acidic residues" evidence="6">
    <location>
        <begin position="109"/>
        <end position="143"/>
    </location>
</feature>
<comment type="caution">
    <text evidence="7">The sequence shown here is derived from an EMBL/GenBank/DDBJ whole genome shotgun (WGS) entry which is preliminary data.</text>
</comment>
<comment type="subcellular location">
    <subcellularLocation>
        <location evidence="1">Nucleus</location>
    </subcellularLocation>
</comment>
<protein>
    <submittedName>
        <fullName evidence="7">Uncharacterized protein</fullName>
    </submittedName>
</protein>
<proteinExistence type="predicted"/>
<evidence type="ECO:0000313" key="8">
    <source>
        <dbReference type="Proteomes" id="UP001383192"/>
    </source>
</evidence>
<accession>A0AAW0BKN0</accession>
<keyword evidence="4" id="KW-0040">ANK repeat</keyword>
<keyword evidence="8" id="KW-1185">Reference proteome</keyword>
<dbReference type="PANTHER" id="PTHR15263:SF1">
    <property type="entry name" value="NF-KAPPA-B INHIBITOR-LIKE PROTEIN 1"/>
    <property type="match status" value="1"/>
</dbReference>
<feature type="region of interest" description="Disordered" evidence="6">
    <location>
        <begin position="177"/>
        <end position="199"/>
    </location>
</feature>
<organism evidence="7 8">
    <name type="scientific">Paramarasmius palmivorus</name>
    <dbReference type="NCBI Taxonomy" id="297713"/>
    <lineage>
        <taxon>Eukaryota</taxon>
        <taxon>Fungi</taxon>
        <taxon>Dikarya</taxon>
        <taxon>Basidiomycota</taxon>
        <taxon>Agaricomycotina</taxon>
        <taxon>Agaricomycetes</taxon>
        <taxon>Agaricomycetidae</taxon>
        <taxon>Agaricales</taxon>
        <taxon>Marasmiineae</taxon>
        <taxon>Marasmiaceae</taxon>
        <taxon>Paramarasmius</taxon>
    </lineage>
</organism>
<evidence type="ECO:0000256" key="4">
    <source>
        <dbReference type="ARBA" id="ARBA00023043"/>
    </source>
</evidence>
<dbReference type="PANTHER" id="PTHR15263">
    <property type="entry name" value="I-KAPPA-B-LIKE PROTEIN IKBL"/>
    <property type="match status" value="1"/>
</dbReference>
<feature type="compositionally biased region" description="Basic residues" evidence="6">
    <location>
        <begin position="144"/>
        <end position="154"/>
    </location>
</feature>
<reference evidence="7 8" key="1">
    <citation type="submission" date="2024-01" db="EMBL/GenBank/DDBJ databases">
        <title>A draft genome for a cacao thread blight-causing isolate of Paramarasmius palmivorus.</title>
        <authorList>
            <person name="Baruah I.K."/>
            <person name="Bukari Y."/>
            <person name="Amoako-Attah I."/>
            <person name="Meinhardt L.W."/>
            <person name="Bailey B.A."/>
            <person name="Cohen S.P."/>
        </authorList>
    </citation>
    <scope>NUCLEOTIDE SEQUENCE [LARGE SCALE GENOMIC DNA]</scope>
    <source>
        <strain evidence="7 8">GH-12</strain>
    </source>
</reference>
<evidence type="ECO:0000313" key="7">
    <source>
        <dbReference type="EMBL" id="KAK7026719.1"/>
    </source>
</evidence>
<evidence type="ECO:0000256" key="5">
    <source>
        <dbReference type="ARBA" id="ARBA00023242"/>
    </source>
</evidence>
<evidence type="ECO:0000256" key="1">
    <source>
        <dbReference type="ARBA" id="ARBA00004123"/>
    </source>
</evidence>
<evidence type="ECO:0000256" key="3">
    <source>
        <dbReference type="ARBA" id="ARBA00022737"/>
    </source>
</evidence>
<evidence type="ECO:0000256" key="2">
    <source>
        <dbReference type="ARBA" id="ARBA00022553"/>
    </source>
</evidence>
<keyword evidence="2" id="KW-0597">Phosphoprotein</keyword>
<keyword evidence="3" id="KW-0677">Repeat</keyword>